<dbReference type="Proteomes" id="UP000595823">
    <property type="component" value="Chromosome"/>
</dbReference>
<evidence type="ECO:0000259" key="3">
    <source>
        <dbReference type="PROSITE" id="PS50989"/>
    </source>
</evidence>
<reference evidence="4 5" key="1">
    <citation type="submission" date="2020-06" db="EMBL/GenBank/DDBJ databases">
        <title>Genomic analysis of Salicibibacter sp. NKC5-3.</title>
        <authorList>
            <person name="Oh Y.J."/>
        </authorList>
    </citation>
    <scope>NUCLEOTIDE SEQUENCE [LARGE SCALE GENOMIC DNA]</scope>
    <source>
        <strain evidence="4 5">NKC5-3</strain>
    </source>
</reference>
<evidence type="ECO:0000313" key="4">
    <source>
        <dbReference type="EMBL" id="QQK77797.1"/>
    </source>
</evidence>
<dbReference type="InterPro" id="IPR011762">
    <property type="entry name" value="COA_CT_N"/>
</dbReference>
<evidence type="ECO:0000259" key="2">
    <source>
        <dbReference type="PROSITE" id="PS50980"/>
    </source>
</evidence>
<protein>
    <submittedName>
        <fullName evidence="4">Methylmalonyl-CoA carboxyltransferase</fullName>
    </submittedName>
</protein>
<evidence type="ECO:0000256" key="1">
    <source>
        <dbReference type="SAM" id="MobiDB-lite"/>
    </source>
</evidence>
<name>A0A7T6Z6N1_9BACI</name>
<dbReference type="EMBL" id="CP054705">
    <property type="protein sequence ID" value="QQK77797.1"/>
    <property type="molecule type" value="Genomic_DNA"/>
</dbReference>
<keyword evidence="4" id="KW-0808">Transferase</keyword>
<dbReference type="Pfam" id="PF01039">
    <property type="entry name" value="Carboxyl_trans"/>
    <property type="match status" value="1"/>
</dbReference>
<feature type="compositionally biased region" description="Basic and acidic residues" evidence="1">
    <location>
        <begin position="1"/>
        <end position="14"/>
    </location>
</feature>
<dbReference type="InterPro" id="IPR029045">
    <property type="entry name" value="ClpP/crotonase-like_dom_sf"/>
</dbReference>
<accession>A0A7T6Z6N1</accession>
<feature type="region of interest" description="Disordered" evidence="1">
    <location>
        <begin position="1"/>
        <end position="29"/>
    </location>
</feature>
<dbReference type="PROSITE" id="PS50980">
    <property type="entry name" value="COA_CT_NTER"/>
    <property type="match status" value="1"/>
</dbReference>
<dbReference type="GO" id="GO:0016740">
    <property type="term" value="F:transferase activity"/>
    <property type="evidence" value="ECO:0007669"/>
    <property type="project" value="UniProtKB-KW"/>
</dbReference>
<dbReference type="AlphaFoldDB" id="A0A7T6Z6N1"/>
<dbReference type="InterPro" id="IPR011763">
    <property type="entry name" value="COA_CT_C"/>
</dbReference>
<organism evidence="4 5">
    <name type="scientific">Salicibibacter cibarius</name>
    <dbReference type="NCBI Taxonomy" id="2743000"/>
    <lineage>
        <taxon>Bacteria</taxon>
        <taxon>Bacillati</taxon>
        <taxon>Bacillota</taxon>
        <taxon>Bacilli</taxon>
        <taxon>Bacillales</taxon>
        <taxon>Bacillaceae</taxon>
        <taxon>Salicibibacter</taxon>
    </lineage>
</organism>
<proteinExistence type="predicted"/>
<keyword evidence="5" id="KW-1185">Reference proteome</keyword>
<dbReference type="PROSITE" id="PS50989">
    <property type="entry name" value="COA_CT_CTER"/>
    <property type="match status" value="1"/>
</dbReference>
<dbReference type="PANTHER" id="PTHR43842">
    <property type="entry name" value="PROPIONYL-COA CARBOXYLASE BETA CHAIN"/>
    <property type="match status" value="1"/>
</dbReference>
<dbReference type="InterPro" id="IPR051047">
    <property type="entry name" value="AccD/PCCB"/>
</dbReference>
<dbReference type="PANTHER" id="PTHR43842:SF2">
    <property type="entry name" value="PROPIONYL-COA CARBOXYLASE BETA CHAIN, MITOCHONDRIAL"/>
    <property type="match status" value="1"/>
</dbReference>
<dbReference type="Gene3D" id="3.90.226.10">
    <property type="entry name" value="2-enoyl-CoA Hydratase, Chain A, domain 1"/>
    <property type="match status" value="2"/>
</dbReference>
<feature type="domain" description="CoA carboxyltransferase N-terminal" evidence="2">
    <location>
        <begin position="1"/>
        <end position="256"/>
    </location>
</feature>
<dbReference type="RefSeq" id="WP_200125477.1">
    <property type="nucleotide sequence ID" value="NZ_CP054705.1"/>
</dbReference>
<evidence type="ECO:0000313" key="5">
    <source>
        <dbReference type="Proteomes" id="UP000595823"/>
    </source>
</evidence>
<feature type="domain" description="CoA carboxyltransferase C-terminal" evidence="3">
    <location>
        <begin position="260"/>
        <end position="509"/>
    </location>
</feature>
<dbReference type="GO" id="GO:0004658">
    <property type="term" value="F:propionyl-CoA carboxylase activity"/>
    <property type="evidence" value="ECO:0007669"/>
    <property type="project" value="TreeGrafter"/>
</dbReference>
<dbReference type="InterPro" id="IPR034733">
    <property type="entry name" value="AcCoA_carboxyl_beta"/>
</dbReference>
<dbReference type="SUPFAM" id="SSF52096">
    <property type="entry name" value="ClpP/crotonase"/>
    <property type="match status" value="2"/>
</dbReference>
<gene>
    <name evidence="4" type="ORF">HUG15_20920</name>
</gene>
<sequence length="511" mass="56474">MKFEKNVKEHEERKMKAKSMGGEEKLSRRRKEGIMNARERIDYLLDSDSFYESGLFATSILAQDREKTPADGKVAGFGKINGRDVGVVSNDFTVKGASSSQVNGRKMEYIKNVSKDNGFPAIFLGESSGARMPDIMGARNIIGINNDPGQYMRLREVPWAAACLGNSFGNATWYSIMSDFTVMKKGACLAISSPRLVELATKKDVDYEELGGWKLHTEVTGMVDLAVDSDEEALDAIKKYLSYLPSHCNEPPPRKSVPAGSDDSVNNILDLIPESQKQVFDVRKVIQCIVDKDSYFEMKDRFGKSLVTALARIDGKSVGIIANNPMFKGGVIDADAADKAISFLVHCDSYNIPIVMMADQPGFQVGVESERNSMPGKAINWLNALALVTVPKIAIIMRKSYGLAVRNMGGSGNADEVVAWWTSEVSFMDPHASVSIVYGINESDDPDKYQEYIKEASRDTSAYDLASVYGAKDVIDPRETRDYLKRILEVYSQKKNNGVGQHLLKNWPTGL</sequence>
<dbReference type="KEGG" id="scia:HUG15_20920"/>